<keyword evidence="3" id="KW-1185">Reference proteome</keyword>
<dbReference type="AlphaFoldDB" id="A0A0K0FXA7"/>
<evidence type="ECO:0000313" key="4">
    <source>
        <dbReference type="WBParaSite" id="SVE_1708300.1"/>
    </source>
</evidence>
<dbReference type="InterPro" id="IPR034113">
    <property type="entry name" value="SCP_GAPR1-like"/>
</dbReference>
<dbReference type="CDD" id="cd05382">
    <property type="entry name" value="CAP_GAPR1-like"/>
    <property type="match status" value="1"/>
</dbReference>
<evidence type="ECO:0000313" key="3">
    <source>
        <dbReference type="Proteomes" id="UP000035680"/>
    </source>
</evidence>
<protein>
    <submittedName>
        <fullName evidence="4">CAP domain-containing protein (inferred by orthology to a human protein)</fullName>
    </submittedName>
</protein>
<evidence type="ECO:0000256" key="1">
    <source>
        <dbReference type="SAM" id="SignalP"/>
    </source>
</evidence>
<evidence type="ECO:0000259" key="2">
    <source>
        <dbReference type="SMART" id="SM00198"/>
    </source>
</evidence>
<dbReference type="InterPro" id="IPR018244">
    <property type="entry name" value="Allrgn_V5/Tpx1_CS"/>
</dbReference>
<proteinExistence type="predicted"/>
<accession>A0A0K0FXA7</accession>
<feature type="chain" id="PRO_5005330211" evidence="1">
    <location>
        <begin position="23"/>
        <end position="283"/>
    </location>
</feature>
<organism evidence="3 4">
    <name type="scientific">Strongyloides venezuelensis</name>
    <name type="common">Threadworm</name>
    <dbReference type="NCBI Taxonomy" id="75913"/>
    <lineage>
        <taxon>Eukaryota</taxon>
        <taxon>Metazoa</taxon>
        <taxon>Ecdysozoa</taxon>
        <taxon>Nematoda</taxon>
        <taxon>Chromadorea</taxon>
        <taxon>Rhabditida</taxon>
        <taxon>Tylenchina</taxon>
        <taxon>Panagrolaimomorpha</taxon>
        <taxon>Strongyloidoidea</taxon>
        <taxon>Strongyloididae</taxon>
        <taxon>Strongyloides</taxon>
    </lineage>
</organism>
<dbReference type="Gene3D" id="3.40.33.10">
    <property type="entry name" value="CAP"/>
    <property type="match status" value="1"/>
</dbReference>
<feature type="signal peptide" evidence="1">
    <location>
        <begin position="1"/>
        <end position="22"/>
    </location>
</feature>
<dbReference type="Proteomes" id="UP000035680">
    <property type="component" value="Unassembled WGS sequence"/>
</dbReference>
<dbReference type="FunFam" id="3.40.33.10:FF:000002">
    <property type="entry name" value="Golgi-associated plant pathogenesis-related protein 1"/>
    <property type="match status" value="1"/>
</dbReference>
<dbReference type="SUPFAM" id="SSF55797">
    <property type="entry name" value="PR-1-like"/>
    <property type="match status" value="1"/>
</dbReference>
<dbReference type="PANTHER" id="PTHR10334">
    <property type="entry name" value="CYSTEINE-RICH SECRETORY PROTEIN-RELATED"/>
    <property type="match status" value="1"/>
</dbReference>
<dbReference type="WBParaSite" id="SVE_1708300.1">
    <property type="protein sequence ID" value="SVE_1708300.1"/>
    <property type="gene ID" value="SVE_1708300"/>
</dbReference>
<dbReference type="GO" id="GO:0005576">
    <property type="term" value="C:extracellular region"/>
    <property type="evidence" value="ECO:0007669"/>
    <property type="project" value="InterPro"/>
</dbReference>
<dbReference type="InterPro" id="IPR014044">
    <property type="entry name" value="CAP_dom"/>
</dbReference>
<dbReference type="Pfam" id="PF00188">
    <property type="entry name" value="CAP"/>
    <property type="match status" value="1"/>
</dbReference>
<reference evidence="3" key="1">
    <citation type="submission" date="2014-07" db="EMBL/GenBank/DDBJ databases">
        <authorList>
            <person name="Martin A.A"/>
            <person name="De Silva N."/>
        </authorList>
    </citation>
    <scope>NUCLEOTIDE SEQUENCE</scope>
</reference>
<dbReference type="PRINTS" id="PR00838">
    <property type="entry name" value="V5ALLERGEN"/>
</dbReference>
<dbReference type="SMART" id="SM00198">
    <property type="entry name" value="SCP"/>
    <property type="match status" value="1"/>
</dbReference>
<feature type="domain" description="SCP" evidence="2">
    <location>
        <begin position="141"/>
        <end position="274"/>
    </location>
</feature>
<dbReference type="PROSITE" id="PS01009">
    <property type="entry name" value="CRISP_1"/>
    <property type="match status" value="1"/>
</dbReference>
<dbReference type="PRINTS" id="PR00837">
    <property type="entry name" value="V5TPXLIKE"/>
</dbReference>
<reference evidence="4" key="2">
    <citation type="submission" date="2015-08" db="UniProtKB">
        <authorList>
            <consortium name="WormBaseParasite"/>
        </authorList>
    </citation>
    <scope>IDENTIFICATION</scope>
</reference>
<dbReference type="InterPro" id="IPR002413">
    <property type="entry name" value="V5_allergen-like"/>
</dbReference>
<dbReference type="STRING" id="75913.A0A0K0FXA7"/>
<dbReference type="InterPro" id="IPR001283">
    <property type="entry name" value="CRISP-related"/>
</dbReference>
<keyword evidence="1" id="KW-0732">Signal</keyword>
<name>A0A0K0FXA7_STRVS</name>
<sequence length="283" mass="32353">MIYLSVIFLLLTLLGLLGFSYGQRISYSWSTKNGVTVYNYNGKEYPSFEAVQEAIKKEFPNVIFQSPTSRSSTNNGLGNITPIRSSNSRLRGKITNGGYGKSNGGFDITPYKGNNTFSNKIFDEVWDNYNYDTDSRYGFTDMKKRFLTESNRYRRAHNVHDLIEDSGLATKAQIYAEYLARINKLIHDPKNTEEKTGENLAFGSPWISHLAVKNWYDEISQYDFKKPEFSFKTGHFTQLVWRDSKRAGFGVAVSADGRRVFVVCKYTPPGNYAGEFKENVLQR</sequence>
<dbReference type="InterPro" id="IPR035940">
    <property type="entry name" value="CAP_sf"/>
</dbReference>